<dbReference type="EMBL" id="MK500327">
    <property type="protein sequence ID" value="QBK85799.1"/>
    <property type="molecule type" value="Genomic_DNA"/>
</dbReference>
<reference evidence="1" key="1">
    <citation type="journal article" date="2019" name="MBio">
        <title>Virus Genomes from Deep Sea Sediments Expand the Ocean Megavirome and Support Independent Origins of Viral Gigantism.</title>
        <authorList>
            <person name="Backstrom D."/>
            <person name="Yutin N."/>
            <person name="Jorgensen S.L."/>
            <person name="Dharamshi J."/>
            <person name="Homa F."/>
            <person name="Zaremba-Niedwiedzka K."/>
            <person name="Spang A."/>
            <person name="Wolf Y.I."/>
            <person name="Koonin E.V."/>
            <person name="Ettema T.J."/>
        </authorList>
    </citation>
    <scope>NUCLEOTIDE SEQUENCE</scope>
</reference>
<proteinExistence type="predicted"/>
<organism evidence="1">
    <name type="scientific">Marseillevirus LCMAC101</name>
    <dbReference type="NCBI Taxonomy" id="2506602"/>
    <lineage>
        <taxon>Viruses</taxon>
        <taxon>Varidnaviria</taxon>
        <taxon>Bamfordvirae</taxon>
        <taxon>Nucleocytoviricota</taxon>
        <taxon>Megaviricetes</taxon>
        <taxon>Pimascovirales</taxon>
        <taxon>Pimascovirales incertae sedis</taxon>
        <taxon>Marseilleviridae</taxon>
    </lineage>
</organism>
<accession>A0A481YRZ2</accession>
<gene>
    <name evidence="1" type="ORF">LCMAC101_03940</name>
</gene>
<name>A0A481YRZ2_9VIRU</name>
<evidence type="ECO:0008006" key="2">
    <source>
        <dbReference type="Google" id="ProtNLM"/>
    </source>
</evidence>
<evidence type="ECO:0000313" key="1">
    <source>
        <dbReference type="EMBL" id="QBK85799.1"/>
    </source>
</evidence>
<sequence length="79" mass="9526">MEYLDCNVKTLRKHIEEQFEEGMTWENHGEWHIDHITPIKYRENEKDPSLEEIIERLHYTNLQPLWAGSNISKGNRYIG</sequence>
<protein>
    <recommendedName>
        <fullName evidence="2">HNH endonuclease</fullName>
    </recommendedName>
</protein>